<name>A0ABW5GQ24_9PSEU</name>
<reference evidence="3" key="1">
    <citation type="journal article" date="2019" name="Int. J. Syst. Evol. Microbiol.">
        <title>The Global Catalogue of Microorganisms (GCM) 10K type strain sequencing project: providing services to taxonomists for standard genome sequencing and annotation.</title>
        <authorList>
            <consortium name="The Broad Institute Genomics Platform"/>
            <consortium name="The Broad Institute Genome Sequencing Center for Infectious Disease"/>
            <person name="Wu L."/>
            <person name="Ma J."/>
        </authorList>
    </citation>
    <scope>NUCLEOTIDE SEQUENCE [LARGE SCALE GENOMIC DNA]</scope>
    <source>
        <strain evidence="3">CGMCC 4.7643</strain>
    </source>
</reference>
<dbReference type="InterPro" id="IPR037523">
    <property type="entry name" value="VOC_core"/>
</dbReference>
<sequence length="128" mass="13827">MNISHVQFLTVPVADQAKARDFYVGTLGFELLLDHRGPHGQFVMVGPRGARTGLVLVDYPVAGLEQGGPLHFQLHTGDVDADVAELRAAGVDVAEPRKMPWGRASSLKDLDGNTIGLLEPSEFGNRPR</sequence>
<comment type="caution">
    <text evidence="2">The sequence shown here is derived from an EMBL/GenBank/DDBJ whole genome shotgun (WGS) entry which is preliminary data.</text>
</comment>
<dbReference type="InterPro" id="IPR029068">
    <property type="entry name" value="Glyas_Bleomycin-R_OHBP_Dase"/>
</dbReference>
<dbReference type="InterPro" id="IPR004360">
    <property type="entry name" value="Glyas_Fos-R_dOase_dom"/>
</dbReference>
<dbReference type="PANTHER" id="PTHR36437:SF2">
    <property type="entry name" value="GLYOXALASE_BLEOMYCIN RESISTANCE PROTEIN_DIOXYGENASE"/>
    <property type="match status" value="1"/>
</dbReference>
<gene>
    <name evidence="2" type="ORF">ACFSYJ_30330</name>
</gene>
<accession>A0ABW5GQ24</accession>
<dbReference type="RefSeq" id="WP_345392880.1">
    <property type="nucleotide sequence ID" value="NZ_BAABHG010000005.1"/>
</dbReference>
<dbReference type="PANTHER" id="PTHR36437">
    <property type="entry name" value="GLYOXALASE/BLEOMYCIN RESISTANCE PROTEIN/DIOXYGENASE"/>
    <property type="match status" value="1"/>
</dbReference>
<proteinExistence type="predicted"/>
<organism evidence="2 3">
    <name type="scientific">Amycolatopsis samaneae</name>
    <dbReference type="NCBI Taxonomy" id="664691"/>
    <lineage>
        <taxon>Bacteria</taxon>
        <taxon>Bacillati</taxon>
        <taxon>Actinomycetota</taxon>
        <taxon>Actinomycetes</taxon>
        <taxon>Pseudonocardiales</taxon>
        <taxon>Pseudonocardiaceae</taxon>
        <taxon>Amycolatopsis</taxon>
    </lineage>
</organism>
<evidence type="ECO:0000313" key="3">
    <source>
        <dbReference type="Proteomes" id="UP001597419"/>
    </source>
</evidence>
<dbReference type="SUPFAM" id="SSF54593">
    <property type="entry name" value="Glyoxalase/Bleomycin resistance protein/Dihydroxybiphenyl dioxygenase"/>
    <property type="match status" value="1"/>
</dbReference>
<dbReference type="Pfam" id="PF00903">
    <property type="entry name" value="Glyoxalase"/>
    <property type="match status" value="1"/>
</dbReference>
<evidence type="ECO:0000259" key="1">
    <source>
        <dbReference type="PROSITE" id="PS51819"/>
    </source>
</evidence>
<evidence type="ECO:0000313" key="2">
    <source>
        <dbReference type="EMBL" id="MFD2462942.1"/>
    </source>
</evidence>
<dbReference type="Proteomes" id="UP001597419">
    <property type="component" value="Unassembled WGS sequence"/>
</dbReference>
<feature type="domain" description="VOC" evidence="1">
    <location>
        <begin position="5"/>
        <end position="120"/>
    </location>
</feature>
<dbReference type="Gene3D" id="3.10.180.10">
    <property type="entry name" value="2,3-Dihydroxybiphenyl 1,2-Dioxygenase, domain 1"/>
    <property type="match status" value="1"/>
</dbReference>
<protein>
    <submittedName>
        <fullName evidence="2">VOC family protein</fullName>
    </submittedName>
</protein>
<dbReference type="EMBL" id="JBHUKU010000020">
    <property type="protein sequence ID" value="MFD2462942.1"/>
    <property type="molecule type" value="Genomic_DNA"/>
</dbReference>
<dbReference type="PROSITE" id="PS51819">
    <property type="entry name" value="VOC"/>
    <property type="match status" value="1"/>
</dbReference>
<keyword evidence="3" id="KW-1185">Reference proteome</keyword>